<keyword evidence="13" id="KW-1185">Reference proteome</keyword>
<evidence type="ECO:0000256" key="7">
    <source>
        <dbReference type="ARBA" id="ARBA00022989"/>
    </source>
</evidence>
<dbReference type="InterPro" id="IPR002000">
    <property type="entry name" value="Lysosome-assoc_membr_glycop"/>
</dbReference>
<evidence type="ECO:0000256" key="5">
    <source>
        <dbReference type="ARBA" id="ARBA00022729"/>
    </source>
</evidence>
<keyword evidence="9" id="KW-0325">Glycoprotein</keyword>
<feature type="transmembrane region" description="Helical" evidence="11">
    <location>
        <begin position="502"/>
        <end position="524"/>
    </location>
</feature>
<evidence type="ECO:0000256" key="8">
    <source>
        <dbReference type="ARBA" id="ARBA00023136"/>
    </source>
</evidence>
<name>A0A6P4YRQ4_BRABE</name>
<gene>
    <name evidence="14" type="primary">LOC109466616</name>
</gene>
<dbReference type="FunFam" id="2.40.160.110:FF:000008">
    <property type="entry name" value="Uncharacterized protein"/>
    <property type="match status" value="2"/>
</dbReference>
<evidence type="ECO:0000256" key="4">
    <source>
        <dbReference type="ARBA" id="ARBA00022692"/>
    </source>
</evidence>
<keyword evidence="10" id="KW-0458">Lysosome</keyword>
<keyword evidence="5" id="KW-0732">Signal</keyword>
<evidence type="ECO:0000256" key="9">
    <source>
        <dbReference type="ARBA" id="ARBA00023180"/>
    </source>
</evidence>
<sequence>MTHFWLNEVVSVHTLFPGLFPDAKFANQVVTTYRLANHLNTSAFLSPRSYLCKKDELFPLDQYVEELPTNVTIHYIHVQPFKVRVGGKFAETEECPQDFLTTTTEPPYPVTTESPVIPVGHFVLQDDKGQTCLLANFGAMFRVEYDLTSQGMIRNAIYVLPANCSVSGFCGEEAVHVTLSFDTAFNLSASFSSDGKVFKLVSLSVGYVRSPDHFPDAMYPDTGDIEELTNLTLVTTDVGKSYLCKEAGVIKVGASVVLEVLELQIQPFDVKNGRFGEASECNNDIPTTNASYTVVPASSVLPTNPTTNMPTLPPPSGPTEPLQGNYTVHDAEGKVCLLADFGLQLRINYTRQNGKIATGVVNVPVNAEVSGTCSNTHSSLTLLFYDETFNLTISFAMSKNKAGSKTSHWTGLHLSFEEAPSIFPGTKRINDPRLISNTSLDLLTTSAGKSYKCNADVNTTITKDMAILVRLVHVQAFDVESGQFSASEECVQDSKGSVDKTAITVVGVILFIIALSIAVVGVVGKRKAQKMYVRLPSLLD</sequence>
<evidence type="ECO:0000313" key="13">
    <source>
        <dbReference type="Proteomes" id="UP000515135"/>
    </source>
</evidence>
<dbReference type="PROSITE" id="PS00310">
    <property type="entry name" value="LAMP_1"/>
    <property type="match status" value="1"/>
</dbReference>
<evidence type="ECO:0000256" key="3">
    <source>
        <dbReference type="ARBA" id="ARBA00022475"/>
    </source>
</evidence>
<evidence type="ECO:0000259" key="12">
    <source>
        <dbReference type="Pfam" id="PF01299"/>
    </source>
</evidence>
<accession>A0A6P4YRQ4</accession>
<dbReference type="PANTHER" id="PTHR11506:SF41">
    <property type="entry name" value="LYSOSOME-ASSOCIATED MEMBRANE GLYCOPROTEIN 1-LIKE"/>
    <property type="match status" value="1"/>
</dbReference>
<dbReference type="GO" id="GO:0005886">
    <property type="term" value="C:plasma membrane"/>
    <property type="evidence" value="ECO:0007669"/>
    <property type="project" value="UniProtKB-SubCell"/>
</dbReference>
<evidence type="ECO:0000256" key="6">
    <source>
        <dbReference type="ARBA" id="ARBA00022753"/>
    </source>
</evidence>
<evidence type="ECO:0000256" key="10">
    <source>
        <dbReference type="PROSITE-ProRule" id="PRU00740"/>
    </source>
</evidence>
<keyword evidence="10" id="KW-1015">Disulfide bond</keyword>
<comment type="similarity">
    <text evidence="10">Belongs to the LAMP family.</text>
</comment>
<evidence type="ECO:0000256" key="2">
    <source>
        <dbReference type="ARBA" id="ARBA00004530"/>
    </source>
</evidence>
<dbReference type="Proteomes" id="UP000515135">
    <property type="component" value="Unplaced"/>
</dbReference>
<feature type="domain" description="Lysosome-associated membrane glycoprotein 2-like luminal" evidence="12">
    <location>
        <begin position="323"/>
        <end position="480"/>
    </location>
</feature>
<dbReference type="PROSITE" id="PS51407">
    <property type="entry name" value="LAMP_3"/>
    <property type="match status" value="1"/>
</dbReference>
<feature type="disulfide bond" evidence="10">
    <location>
        <begin position="453"/>
        <end position="490"/>
    </location>
</feature>
<reference evidence="14" key="1">
    <citation type="submission" date="2025-08" db="UniProtKB">
        <authorList>
            <consortium name="RefSeq"/>
        </authorList>
    </citation>
    <scope>IDENTIFICATION</scope>
    <source>
        <tissue evidence="14">Gonad</tissue>
    </source>
</reference>
<evidence type="ECO:0000256" key="11">
    <source>
        <dbReference type="SAM" id="Phobius"/>
    </source>
</evidence>
<comment type="caution">
    <text evidence="10">Lacks conserved residue(s) required for the propagation of feature annotation.</text>
</comment>
<evidence type="ECO:0000256" key="1">
    <source>
        <dbReference type="ARBA" id="ARBA00004251"/>
    </source>
</evidence>
<dbReference type="GO" id="GO:0031902">
    <property type="term" value="C:late endosome membrane"/>
    <property type="evidence" value="ECO:0007669"/>
    <property type="project" value="TreeGrafter"/>
</dbReference>
<feature type="domain" description="Lysosome-associated membrane glycoprotein 2-like luminal" evidence="12">
    <location>
        <begin position="120"/>
        <end position="271"/>
    </location>
</feature>
<keyword evidence="4 10" id="KW-0812">Transmembrane</keyword>
<dbReference type="Pfam" id="PF01299">
    <property type="entry name" value="Lamp2-like_luminal"/>
    <property type="match status" value="2"/>
</dbReference>
<comment type="subcellular location">
    <subcellularLocation>
        <location evidence="1">Cell membrane</location>
        <topology evidence="1">Single-pass type I membrane protein</topology>
    </subcellularLocation>
    <subcellularLocation>
        <location evidence="2">Endosome membrane</location>
        <topology evidence="2">Single-pass type I membrane protein</topology>
    </subcellularLocation>
    <subcellularLocation>
        <location evidence="10">Lysosome membrane</location>
        <topology evidence="10">Single-pass type I membrane protein</topology>
    </subcellularLocation>
</comment>
<dbReference type="KEGG" id="bbel:109466616"/>
<organism evidence="13 14">
    <name type="scientific">Branchiostoma belcheri</name>
    <name type="common">Amphioxus</name>
    <dbReference type="NCBI Taxonomy" id="7741"/>
    <lineage>
        <taxon>Eukaryota</taxon>
        <taxon>Metazoa</taxon>
        <taxon>Chordata</taxon>
        <taxon>Cephalochordata</taxon>
        <taxon>Leptocardii</taxon>
        <taxon>Amphioxiformes</taxon>
        <taxon>Branchiostomatidae</taxon>
        <taxon>Branchiostoma</taxon>
    </lineage>
</organism>
<dbReference type="InterPro" id="IPR048528">
    <property type="entry name" value="Lamp2-like_luminal"/>
</dbReference>
<dbReference type="AlphaFoldDB" id="A0A6P4YRQ4"/>
<protein>
    <submittedName>
        <fullName evidence="14">Lysosome-associated membrane glycoprotein 1-like</fullName>
    </submittedName>
</protein>
<keyword evidence="8 10" id="KW-0472">Membrane</keyword>
<keyword evidence="7 11" id="KW-1133">Transmembrane helix</keyword>
<dbReference type="GO" id="GO:0005765">
    <property type="term" value="C:lysosomal membrane"/>
    <property type="evidence" value="ECO:0007669"/>
    <property type="project" value="UniProtKB-SubCell"/>
</dbReference>
<proteinExistence type="inferred from homology"/>
<keyword evidence="3" id="KW-1003">Cell membrane</keyword>
<dbReference type="PANTHER" id="PTHR11506">
    <property type="entry name" value="LYSOSOME-ASSOCIATED MEMBRANE GLYCOPROTEIN"/>
    <property type="match status" value="1"/>
</dbReference>
<dbReference type="InterPro" id="IPR018134">
    <property type="entry name" value="LAMP_CS"/>
</dbReference>
<keyword evidence="6" id="KW-0967">Endosome</keyword>
<dbReference type="OrthoDB" id="10037042at2759"/>
<dbReference type="GeneID" id="109466616"/>
<dbReference type="Gene3D" id="2.40.160.110">
    <property type="match status" value="3"/>
</dbReference>
<dbReference type="RefSeq" id="XP_019619906.1">
    <property type="nucleotide sequence ID" value="XM_019764347.1"/>
</dbReference>
<evidence type="ECO:0000313" key="14">
    <source>
        <dbReference type="RefSeq" id="XP_019619906.1"/>
    </source>
</evidence>
<dbReference type="GO" id="GO:0072594">
    <property type="term" value="P:establishment of protein localization to organelle"/>
    <property type="evidence" value="ECO:0007669"/>
    <property type="project" value="TreeGrafter"/>
</dbReference>